<accession>A0ABQ6BGW4</accession>
<sequence>MGERGIVRREPKNTSPAFDQYVIELQEWLRRRVLSTARGAFKFKQAAGLSFRHAAMQLLWQTVKRL</sequence>
<proteinExistence type="predicted"/>
<organism evidence="1 2">
    <name type="scientific">Bradyrhizobium iriomotense</name>
    <dbReference type="NCBI Taxonomy" id="441950"/>
    <lineage>
        <taxon>Bacteria</taxon>
        <taxon>Pseudomonadati</taxon>
        <taxon>Pseudomonadota</taxon>
        <taxon>Alphaproteobacteria</taxon>
        <taxon>Hyphomicrobiales</taxon>
        <taxon>Nitrobacteraceae</taxon>
        <taxon>Bradyrhizobium</taxon>
    </lineage>
</organism>
<reference evidence="2" key="1">
    <citation type="journal article" date="2019" name="Int. J. Syst. Evol. Microbiol.">
        <title>The Global Catalogue of Microorganisms (GCM) 10K type strain sequencing project: providing services to taxonomists for standard genome sequencing and annotation.</title>
        <authorList>
            <consortium name="The Broad Institute Genomics Platform"/>
            <consortium name="The Broad Institute Genome Sequencing Center for Infectious Disease"/>
            <person name="Wu L."/>
            <person name="Ma J."/>
        </authorList>
    </citation>
    <scope>NUCLEOTIDE SEQUENCE [LARGE SCALE GENOMIC DNA]</scope>
    <source>
        <strain evidence="2">NBRC 102520</strain>
    </source>
</reference>
<evidence type="ECO:0000313" key="1">
    <source>
        <dbReference type="EMBL" id="GLR92185.1"/>
    </source>
</evidence>
<dbReference type="EMBL" id="BSOW01000070">
    <property type="protein sequence ID" value="GLR92185.1"/>
    <property type="molecule type" value="Genomic_DNA"/>
</dbReference>
<comment type="caution">
    <text evidence="1">The sequence shown here is derived from an EMBL/GenBank/DDBJ whole genome shotgun (WGS) entry which is preliminary data.</text>
</comment>
<protein>
    <recommendedName>
        <fullName evidence="3">Transposase</fullName>
    </recommendedName>
</protein>
<gene>
    <name evidence="1" type="ORF">GCM10007857_89050</name>
</gene>
<dbReference type="Proteomes" id="UP001156905">
    <property type="component" value="Unassembled WGS sequence"/>
</dbReference>
<evidence type="ECO:0000313" key="2">
    <source>
        <dbReference type="Proteomes" id="UP001156905"/>
    </source>
</evidence>
<name>A0ABQ6BGW4_9BRAD</name>
<evidence type="ECO:0008006" key="3">
    <source>
        <dbReference type="Google" id="ProtNLM"/>
    </source>
</evidence>
<keyword evidence="2" id="KW-1185">Reference proteome</keyword>